<name>A0A917F2H2_9MICO</name>
<protein>
    <recommendedName>
        <fullName evidence="10">Fluoride-specific ion channel FluC</fullName>
    </recommendedName>
</protein>
<keyword evidence="4 10" id="KW-1133">Transmembrane helix</keyword>
<keyword evidence="10" id="KW-0915">Sodium</keyword>
<reference evidence="12" key="1">
    <citation type="journal article" date="2014" name="Int. J. Syst. Evol. Microbiol.">
        <title>Complete genome sequence of Corynebacterium casei LMG S-19264T (=DSM 44701T), isolated from a smear-ripened cheese.</title>
        <authorList>
            <consortium name="US DOE Joint Genome Institute (JGI-PGF)"/>
            <person name="Walter F."/>
            <person name="Albersmeier A."/>
            <person name="Kalinowski J."/>
            <person name="Ruckert C."/>
        </authorList>
    </citation>
    <scope>NUCLEOTIDE SEQUENCE</scope>
    <source>
        <strain evidence="12">CGMCC 1.12160</strain>
    </source>
</reference>
<organism evidence="12 13">
    <name type="scientific">Ornithinimicrobium tianjinense</name>
    <dbReference type="NCBI Taxonomy" id="1195761"/>
    <lineage>
        <taxon>Bacteria</taxon>
        <taxon>Bacillati</taxon>
        <taxon>Actinomycetota</taxon>
        <taxon>Actinomycetes</taxon>
        <taxon>Micrococcales</taxon>
        <taxon>Ornithinimicrobiaceae</taxon>
        <taxon>Ornithinimicrobium</taxon>
    </lineage>
</organism>
<evidence type="ECO:0000256" key="2">
    <source>
        <dbReference type="ARBA" id="ARBA00022475"/>
    </source>
</evidence>
<gene>
    <name evidence="10" type="primary">fluC</name>
    <name evidence="10" type="synonym">crcB</name>
    <name evidence="12" type="ORF">GCM10011366_02410</name>
</gene>
<comment type="function">
    <text evidence="9 10">Fluoride-specific ion channel. Important for reducing fluoride concentration in the cell, thus reducing its toxicity.</text>
</comment>
<evidence type="ECO:0000256" key="8">
    <source>
        <dbReference type="ARBA" id="ARBA00035585"/>
    </source>
</evidence>
<feature type="transmembrane region" description="Helical" evidence="10">
    <location>
        <begin position="118"/>
        <end position="141"/>
    </location>
</feature>
<dbReference type="Pfam" id="PF02537">
    <property type="entry name" value="CRCB"/>
    <property type="match status" value="1"/>
</dbReference>
<feature type="binding site" evidence="10">
    <location>
        <position position="95"/>
    </location>
    <ligand>
        <name>Na(+)</name>
        <dbReference type="ChEBI" id="CHEBI:29101"/>
        <note>structural</note>
    </ligand>
</feature>
<dbReference type="HAMAP" id="MF_00454">
    <property type="entry name" value="FluC"/>
    <property type="match status" value="1"/>
</dbReference>
<keyword evidence="10" id="KW-0479">Metal-binding</keyword>
<evidence type="ECO:0000256" key="1">
    <source>
        <dbReference type="ARBA" id="ARBA00004651"/>
    </source>
</evidence>
<evidence type="ECO:0000256" key="11">
    <source>
        <dbReference type="SAM" id="MobiDB-lite"/>
    </source>
</evidence>
<dbReference type="AlphaFoldDB" id="A0A917F2H2"/>
<keyword evidence="3 10" id="KW-0812">Transmembrane</keyword>
<keyword evidence="5 10" id="KW-0472">Membrane</keyword>
<comment type="subcellular location">
    <subcellularLocation>
        <location evidence="1 10">Cell membrane</location>
        <topology evidence="1 10">Multi-pass membrane protein</topology>
    </subcellularLocation>
</comment>
<evidence type="ECO:0000313" key="13">
    <source>
        <dbReference type="Proteomes" id="UP000605670"/>
    </source>
</evidence>
<evidence type="ECO:0000256" key="9">
    <source>
        <dbReference type="ARBA" id="ARBA00049940"/>
    </source>
</evidence>
<dbReference type="EMBL" id="BMEM01000001">
    <property type="protein sequence ID" value="GGF38356.1"/>
    <property type="molecule type" value="Genomic_DNA"/>
</dbReference>
<accession>A0A917F2H2</accession>
<evidence type="ECO:0000256" key="5">
    <source>
        <dbReference type="ARBA" id="ARBA00023136"/>
    </source>
</evidence>
<evidence type="ECO:0000256" key="6">
    <source>
        <dbReference type="ARBA" id="ARBA00023303"/>
    </source>
</evidence>
<evidence type="ECO:0000256" key="10">
    <source>
        <dbReference type="HAMAP-Rule" id="MF_00454"/>
    </source>
</evidence>
<comment type="catalytic activity">
    <reaction evidence="8">
        <text>fluoride(in) = fluoride(out)</text>
        <dbReference type="Rhea" id="RHEA:76159"/>
        <dbReference type="ChEBI" id="CHEBI:17051"/>
    </reaction>
    <physiologicalReaction direction="left-to-right" evidence="8">
        <dbReference type="Rhea" id="RHEA:76160"/>
    </physiologicalReaction>
</comment>
<keyword evidence="10" id="KW-0813">Transport</keyword>
<evidence type="ECO:0000256" key="7">
    <source>
        <dbReference type="ARBA" id="ARBA00035120"/>
    </source>
</evidence>
<comment type="activity regulation">
    <text evidence="10">Na(+) is not transported, but it plays an essential structural role and its presence is essential for fluoride channel function.</text>
</comment>
<dbReference type="Proteomes" id="UP000605670">
    <property type="component" value="Unassembled WGS sequence"/>
</dbReference>
<dbReference type="GO" id="GO:0046872">
    <property type="term" value="F:metal ion binding"/>
    <property type="evidence" value="ECO:0007669"/>
    <property type="project" value="UniProtKB-KW"/>
</dbReference>
<reference evidence="12" key="2">
    <citation type="submission" date="2020-09" db="EMBL/GenBank/DDBJ databases">
        <authorList>
            <person name="Sun Q."/>
            <person name="Zhou Y."/>
        </authorList>
    </citation>
    <scope>NUCLEOTIDE SEQUENCE</scope>
    <source>
        <strain evidence="12">CGMCC 1.12160</strain>
    </source>
</reference>
<dbReference type="PANTHER" id="PTHR28259:SF1">
    <property type="entry name" value="FLUORIDE EXPORT PROTEIN 1-RELATED"/>
    <property type="match status" value="1"/>
</dbReference>
<feature type="transmembrane region" description="Helical" evidence="10">
    <location>
        <begin position="56"/>
        <end position="75"/>
    </location>
</feature>
<evidence type="ECO:0000256" key="3">
    <source>
        <dbReference type="ARBA" id="ARBA00022692"/>
    </source>
</evidence>
<comment type="caution">
    <text evidence="12">The sequence shown here is derived from an EMBL/GenBank/DDBJ whole genome shotgun (WGS) entry which is preliminary data.</text>
</comment>
<feature type="region of interest" description="Disordered" evidence="11">
    <location>
        <begin position="1"/>
        <end position="21"/>
    </location>
</feature>
<keyword evidence="2 10" id="KW-1003">Cell membrane</keyword>
<evidence type="ECO:0000313" key="12">
    <source>
        <dbReference type="EMBL" id="GGF38356.1"/>
    </source>
</evidence>
<feature type="transmembrane region" description="Helical" evidence="10">
    <location>
        <begin position="87"/>
        <end position="106"/>
    </location>
</feature>
<dbReference type="GO" id="GO:0140114">
    <property type="term" value="P:cellular detoxification of fluoride"/>
    <property type="evidence" value="ECO:0007669"/>
    <property type="project" value="UniProtKB-UniRule"/>
</dbReference>
<keyword evidence="13" id="KW-1185">Reference proteome</keyword>
<dbReference type="InterPro" id="IPR003691">
    <property type="entry name" value="FluC"/>
</dbReference>
<evidence type="ECO:0000256" key="4">
    <source>
        <dbReference type="ARBA" id="ARBA00022989"/>
    </source>
</evidence>
<dbReference type="GO" id="GO:0062054">
    <property type="term" value="F:fluoride channel activity"/>
    <property type="evidence" value="ECO:0007669"/>
    <property type="project" value="UniProtKB-UniRule"/>
</dbReference>
<dbReference type="PANTHER" id="PTHR28259">
    <property type="entry name" value="FLUORIDE EXPORT PROTEIN 1-RELATED"/>
    <property type="match status" value="1"/>
</dbReference>
<proteinExistence type="inferred from homology"/>
<feature type="binding site" evidence="10">
    <location>
        <position position="98"/>
    </location>
    <ligand>
        <name>Na(+)</name>
        <dbReference type="ChEBI" id="CHEBI:29101"/>
        <note>structural</note>
    </ligand>
</feature>
<keyword evidence="6 10" id="KW-0407">Ion channel</keyword>
<comment type="similarity">
    <text evidence="7 10">Belongs to the fluoride channel Fluc/FEX (TC 1.A.43) family.</text>
</comment>
<keyword evidence="10" id="KW-0406">Ion transport</keyword>
<sequence>MYGRDTLPPVSSSTGAHHHWHPSHPRTLLAVAAGGAVGAVLRWALEVALPTTGLPWVTLLVNVVGCAALAVLVVHDDRHRHPRWLRPGVGTGLLGGFTTFSTYAVQVAALSGPQPRVALVYLVVTPVLCVAAAGVAGALALRAGR</sequence>
<dbReference type="GO" id="GO:0005886">
    <property type="term" value="C:plasma membrane"/>
    <property type="evidence" value="ECO:0007669"/>
    <property type="project" value="UniProtKB-SubCell"/>
</dbReference>